<evidence type="ECO:0000313" key="2">
    <source>
        <dbReference type="EMBL" id="QQA01774.1"/>
    </source>
</evidence>
<protein>
    <submittedName>
        <fullName evidence="2">DUF554 domain-containing protein</fullName>
    </submittedName>
</protein>
<keyword evidence="1" id="KW-1133">Transmembrane helix</keyword>
<gene>
    <name evidence="2" type="ORF">IWA51_03960</name>
</gene>
<keyword evidence="1" id="KW-0812">Transmembrane</keyword>
<evidence type="ECO:0000256" key="1">
    <source>
        <dbReference type="SAM" id="Phobius"/>
    </source>
</evidence>
<reference evidence="2 3" key="1">
    <citation type="submission" date="2020-11" db="EMBL/GenBank/DDBJ databases">
        <title>Treponema Peruensis nv. sp., first commensal Treponema isolated from human feces.</title>
        <authorList>
            <person name="Belkhou C."/>
            <person name="Raes J."/>
        </authorList>
    </citation>
    <scope>NUCLEOTIDE SEQUENCE [LARGE SCALE GENOMIC DNA]</scope>
    <source>
        <strain evidence="2 3">RCC2812</strain>
    </source>
</reference>
<feature type="transmembrane region" description="Helical" evidence="1">
    <location>
        <begin position="113"/>
        <end position="132"/>
    </location>
</feature>
<dbReference type="EMBL" id="CP064936">
    <property type="protein sequence ID" value="QQA01774.1"/>
    <property type="molecule type" value="Genomic_DNA"/>
</dbReference>
<feature type="transmembrane region" description="Helical" evidence="1">
    <location>
        <begin position="56"/>
        <end position="74"/>
    </location>
</feature>
<dbReference type="InterPro" id="IPR007563">
    <property type="entry name" value="DUF554"/>
</dbReference>
<dbReference type="PANTHER" id="PTHR36111">
    <property type="entry name" value="INNER MEMBRANE PROTEIN-RELATED"/>
    <property type="match status" value="1"/>
</dbReference>
<dbReference type="KEGG" id="tper:IWA51_03960"/>
<feature type="transmembrane region" description="Helical" evidence="1">
    <location>
        <begin position="195"/>
        <end position="216"/>
    </location>
</feature>
<dbReference type="Pfam" id="PF04474">
    <property type="entry name" value="DUF554"/>
    <property type="match status" value="1"/>
</dbReference>
<dbReference type="AlphaFoldDB" id="A0A7T3REW6"/>
<feature type="transmembrane region" description="Helical" evidence="1">
    <location>
        <begin position="6"/>
        <end position="25"/>
    </location>
</feature>
<sequence length="249" mass="26272">MTAVFVNCAAVILGSILGLLFSGRIGSRMEEVIRTGAGIVTLVLGLQMAFEFQNVVYFTLAVIAGGITGTALDIDAKILCLGKLLERLVYRNKVSAATAAGEEVQPLRNFAHAFLNSSVLFCVGAMAILGSLKAGIEHDYSVIFTKSILDGFMAISFAAAMGAGTIFSALSILVYQGALTLLSTLAAPYCTEQMIAEITGSGGALICMIGINLLGIRNIKTANYLPAVLFSVIFVLLDPYISQIPSLFR</sequence>
<proteinExistence type="predicted"/>
<keyword evidence="1" id="KW-0472">Membrane</keyword>
<keyword evidence="3" id="KW-1185">Reference proteome</keyword>
<accession>A0A7T3REW6</accession>
<name>A0A7T3REW6_9SPIR</name>
<feature type="transmembrane region" description="Helical" evidence="1">
    <location>
        <begin position="222"/>
        <end position="241"/>
    </location>
</feature>
<evidence type="ECO:0000313" key="3">
    <source>
        <dbReference type="Proteomes" id="UP000595224"/>
    </source>
</evidence>
<feature type="transmembrane region" description="Helical" evidence="1">
    <location>
        <begin position="152"/>
        <end position="175"/>
    </location>
</feature>
<dbReference type="RefSeq" id="WP_198443315.1">
    <property type="nucleotide sequence ID" value="NZ_CBCSHE010000002.1"/>
</dbReference>
<dbReference type="PANTHER" id="PTHR36111:SF2">
    <property type="entry name" value="INNER MEMBRANE PROTEIN"/>
    <property type="match status" value="1"/>
</dbReference>
<organism evidence="2 3">
    <name type="scientific">Treponema peruense</name>
    <dbReference type="NCBI Taxonomy" id="2787628"/>
    <lineage>
        <taxon>Bacteria</taxon>
        <taxon>Pseudomonadati</taxon>
        <taxon>Spirochaetota</taxon>
        <taxon>Spirochaetia</taxon>
        <taxon>Spirochaetales</taxon>
        <taxon>Treponemataceae</taxon>
        <taxon>Treponema</taxon>
    </lineage>
</organism>
<dbReference type="Proteomes" id="UP000595224">
    <property type="component" value="Chromosome"/>
</dbReference>